<evidence type="ECO:0000313" key="2">
    <source>
        <dbReference type="EMBL" id="CAD0084374.1"/>
    </source>
</evidence>
<dbReference type="PANTHER" id="PTHR37544">
    <property type="entry name" value="SPRAY-RELATED"/>
    <property type="match status" value="1"/>
</dbReference>
<accession>A0A9N8P6I9</accession>
<feature type="non-terminal residue" evidence="2">
    <location>
        <position position="526"/>
    </location>
</feature>
<dbReference type="PANTHER" id="PTHR37544:SF3">
    <property type="entry name" value="SPRAY"/>
    <property type="match status" value="1"/>
</dbReference>
<organism evidence="2 3">
    <name type="scientific">Aureobasidium vineae</name>
    <dbReference type="NCBI Taxonomy" id="2773715"/>
    <lineage>
        <taxon>Eukaryota</taxon>
        <taxon>Fungi</taxon>
        <taxon>Dikarya</taxon>
        <taxon>Ascomycota</taxon>
        <taxon>Pezizomycotina</taxon>
        <taxon>Dothideomycetes</taxon>
        <taxon>Dothideomycetidae</taxon>
        <taxon>Dothideales</taxon>
        <taxon>Saccotheciaceae</taxon>
        <taxon>Aureobasidium</taxon>
    </lineage>
</organism>
<comment type="caution">
    <text evidence="2">The sequence shown here is derived from an EMBL/GenBank/DDBJ whole genome shotgun (WGS) entry which is preliminary data.</text>
</comment>
<dbReference type="Proteomes" id="UP000716446">
    <property type="component" value="Unassembled WGS sequence"/>
</dbReference>
<keyword evidence="3" id="KW-1185">Reference proteome</keyword>
<name>A0A9N8P6I9_9PEZI</name>
<keyword evidence="1" id="KW-0812">Transmembrane</keyword>
<sequence length="526" mass="58611">YQSDLRCAIHPWSRDSRQAGPYVPQPQNVILPTVYTKAVQSWLYGAVVETSQPALTPPWTKDSWSFLPLDLMDLQNAVSPMNELHTWFPGRTRNVSFPTVAIRARLQCVPLDYPQNKSAWIEKLDFSSPGWNASNRPHGLTHGYTLIGPANALGDSNFTCCANETSGIIGDAAVGYWVNYDQSSKMYQDHLYATWIVGRPLNGTFQPSNAEANVIAEVETGTILVYNITAQAKNAAVAWSDDFLEHRASVDYGCESFHYTIQEENVTVSWGNFFWDTLVNSGRSLSIMNGPFDSEYIKPSQYRTFNFQVNGLNTDFMSFAMLALANNSKEALLDRKTYMELASTTFGVFFKHYAAENITRSSGGHIYEPIGSVINETNRTLVSNYQGALATDDQVDTTHPTILATYSIPIEQLVMSPIAVYLCLSILALLVLTTVIMYSANRSHSKVLPRDVDTLASTLAFVHGSDRLLDWAQDGASTKPWYKLPSRKDRLARQQSKKLMAQMGPLKDQDGNDAWGIELVETKGMA</sequence>
<keyword evidence="1" id="KW-1133">Transmembrane helix</keyword>
<evidence type="ECO:0000256" key="1">
    <source>
        <dbReference type="SAM" id="Phobius"/>
    </source>
</evidence>
<proteinExistence type="predicted"/>
<dbReference type="EMBL" id="CAIJEN010000003">
    <property type="protein sequence ID" value="CAD0084374.1"/>
    <property type="molecule type" value="Genomic_DNA"/>
</dbReference>
<protein>
    <submittedName>
        <fullName evidence="2">Uncharacterized protein</fullName>
    </submittedName>
</protein>
<feature type="non-terminal residue" evidence="2">
    <location>
        <position position="1"/>
    </location>
</feature>
<reference evidence="2" key="1">
    <citation type="submission" date="2020-06" db="EMBL/GenBank/DDBJ databases">
        <authorList>
            <person name="Onetto C."/>
        </authorList>
    </citation>
    <scope>NUCLEOTIDE SEQUENCE</scope>
</reference>
<feature type="transmembrane region" description="Helical" evidence="1">
    <location>
        <begin position="418"/>
        <end position="440"/>
    </location>
</feature>
<keyword evidence="1" id="KW-0472">Membrane</keyword>
<evidence type="ECO:0000313" key="3">
    <source>
        <dbReference type="Proteomes" id="UP000716446"/>
    </source>
</evidence>
<dbReference type="AlphaFoldDB" id="A0A9N8P6I9"/>
<gene>
    <name evidence="2" type="ORF">AWRI4619_LOCUS2941</name>
</gene>